<evidence type="ECO:0000256" key="2">
    <source>
        <dbReference type="ARBA" id="ARBA00022737"/>
    </source>
</evidence>
<name>A0A1P8WRI0_9PLAN</name>
<evidence type="ECO:0000256" key="1">
    <source>
        <dbReference type="ARBA" id="ARBA00022574"/>
    </source>
</evidence>
<dbReference type="OrthoDB" id="277950at2"/>
<dbReference type="Pfam" id="PF00400">
    <property type="entry name" value="WD40"/>
    <property type="match status" value="3"/>
</dbReference>
<feature type="repeat" description="WD" evidence="3">
    <location>
        <begin position="28"/>
        <end position="69"/>
    </location>
</feature>
<dbReference type="InterPro" id="IPR001680">
    <property type="entry name" value="WD40_rpt"/>
</dbReference>
<dbReference type="InterPro" id="IPR015943">
    <property type="entry name" value="WD40/YVTN_repeat-like_dom_sf"/>
</dbReference>
<evidence type="ECO:0000313" key="4">
    <source>
        <dbReference type="EMBL" id="APZ96638.1"/>
    </source>
</evidence>
<dbReference type="SMART" id="SM00320">
    <property type="entry name" value="WD40"/>
    <property type="match status" value="4"/>
</dbReference>
<dbReference type="PROSITE" id="PS00678">
    <property type="entry name" value="WD_REPEATS_1"/>
    <property type="match status" value="1"/>
</dbReference>
<dbReference type="KEGG" id="fmr:Fuma_06311"/>
<reference evidence="4 5" key="1">
    <citation type="journal article" date="2016" name="Front. Microbiol.">
        <title>Fuerstia marisgermanicae gen. nov., sp. nov., an Unusual Member of the Phylum Planctomycetes from the German Wadden Sea.</title>
        <authorList>
            <person name="Kohn T."/>
            <person name="Heuer A."/>
            <person name="Jogler M."/>
            <person name="Vollmers J."/>
            <person name="Boedeker C."/>
            <person name="Bunk B."/>
            <person name="Rast P."/>
            <person name="Borchert D."/>
            <person name="Glockner I."/>
            <person name="Freese H.M."/>
            <person name="Klenk H.P."/>
            <person name="Overmann J."/>
            <person name="Kaster A.K."/>
            <person name="Rohde M."/>
            <person name="Wiegand S."/>
            <person name="Jogler C."/>
        </authorList>
    </citation>
    <scope>NUCLEOTIDE SEQUENCE [LARGE SCALE GENOMIC DNA]</scope>
    <source>
        <strain evidence="4 5">NH11</strain>
    </source>
</reference>
<dbReference type="PROSITE" id="PS50082">
    <property type="entry name" value="WD_REPEATS_2"/>
    <property type="match status" value="3"/>
</dbReference>
<accession>A0A1P8WRI0</accession>
<dbReference type="EMBL" id="CP017641">
    <property type="protein sequence ID" value="APZ96638.1"/>
    <property type="molecule type" value="Genomic_DNA"/>
</dbReference>
<dbReference type="PANTHER" id="PTHR19848:SF8">
    <property type="entry name" value="F-BOX AND WD REPEAT DOMAIN CONTAINING 7"/>
    <property type="match status" value="1"/>
</dbReference>
<keyword evidence="1 3" id="KW-0853">WD repeat</keyword>
<protein>
    <submittedName>
        <fullName evidence="4">PQQ-dependent catabolism-associated beta-propeller protein</fullName>
    </submittedName>
</protein>
<evidence type="ECO:0000256" key="3">
    <source>
        <dbReference type="PROSITE-ProRule" id="PRU00221"/>
    </source>
</evidence>
<dbReference type="PROSITE" id="PS50294">
    <property type="entry name" value="WD_REPEATS_REGION"/>
    <property type="match status" value="2"/>
</dbReference>
<dbReference type="Proteomes" id="UP000187735">
    <property type="component" value="Chromosome"/>
</dbReference>
<dbReference type="InterPro" id="IPR036322">
    <property type="entry name" value="WD40_repeat_dom_sf"/>
</dbReference>
<dbReference type="Gene3D" id="2.130.10.10">
    <property type="entry name" value="YVTN repeat-like/Quinoprotein amine dehydrogenase"/>
    <property type="match status" value="2"/>
</dbReference>
<dbReference type="InterPro" id="IPR019775">
    <property type="entry name" value="WD40_repeat_CS"/>
</dbReference>
<keyword evidence="5" id="KW-1185">Reference proteome</keyword>
<dbReference type="AlphaFoldDB" id="A0A1P8WRI0"/>
<gene>
    <name evidence="4" type="ORF">Fuma_06311</name>
</gene>
<dbReference type="SUPFAM" id="SSF50978">
    <property type="entry name" value="WD40 repeat-like"/>
    <property type="match status" value="1"/>
</dbReference>
<feature type="repeat" description="WD" evidence="3">
    <location>
        <begin position="161"/>
        <end position="202"/>
    </location>
</feature>
<feature type="repeat" description="WD" evidence="3">
    <location>
        <begin position="70"/>
        <end position="110"/>
    </location>
</feature>
<sequence length="234" mass="25627">MDQFIGTGDRLGQVYLWDSKSGRLVHHLQGPNAYVWHVDFSTDNKYIASASSDHNVRIWSTKTGALIHTFEGHTDDVTAVAFTSSNLLLSAGFDDRIILWDVAQQRRLASSVASHQFGIATGGLHVSPNNDVFITVGAPSQISSTSVSVWDARTLKNRGELLDMSASIDETAFSRDGKALFVAKWDRSIVTWDIKNAKLLNLLKGHADYVRCLSVSPDGAGPARTLGNLGWRDK</sequence>
<proteinExistence type="predicted"/>
<dbReference type="PANTHER" id="PTHR19848">
    <property type="entry name" value="WD40 REPEAT PROTEIN"/>
    <property type="match status" value="1"/>
</dbReference>
<evidence type="ECO:0000313" key="5">
    <source>
        <dbReference type="Proteomes" id="UP000187735"/>
    </source>
</evidence>
<keyword evidence="2" id="KW-0677">Repeat</keyword>
<organism evidence="4 5">
    <name type="scientific">Fuerstiella marisgermanici</name>
    <dbReference type="NCBI Taxonomy" id="1891926"/>
    <lineage>
        <taxon>Bacteria</taxon>
        <taxon>Pseudomonadati</taxon>
        <taxon>Planctomycetota</taxon>
        <taxon>Planctomycetia</taxon>
        <taxon>Planctomycetales</taxon>
        <taxon>Planctomycetaceae</taxon>
        <taxon>Fuerstiella</taxon>
    </lineage>
</organism>
<dbReference type="STRING" id="1891926.Fuma_06311"/>
<dbReference type="RefSeq" id="WP_077027625.1">
    <property type="nucleotide sequence ID" value="NZ_CP017641.1"/>
</dbReference>